<dbReference type="CDD" id="cd16913">
    <property type="entry name" value="YkuD_like"/>
    <property type="match status" value="1"/>
</dbReference>
<evidence type="ECO:0000256" key="4">
    <source>
        <dbReference type="ARBA" id="ARBA00022984"/>
    </source>
</evidence>
<dbReference type="PROSITE" id="PS52029">
    <property type="entry name" value="LD_TPASE"/>
    <property type="match status" value="1"/>
</dbReference>
<dbReference type="InterPro" id="IPR005490">
    <property type="entry name" value="LD_TPept_cat_dom"/>
</dbReference>
<evidence type="ECO:0000256" key="5">
    <source>
        <dbReference type="ARBA" id="ARBA00023316"/>
    </source>
</evidence>
<feature type="active site" description="Proton donor/acceptor" evidence="6">
    <location>
        <position position="193"/>
    </location>
</feature>
<dbReference type="RefSeq" id="WP_381836287.1">
    <property type="nucleotide sequence ID" value="NZ_JBHTCF010000015.1"/>
</dbReference>
<comment type="pathway">
    <text evidence="1 6">Cell wall biogenesis; peptidoglycan biosynthesis.</text>
</comment>
<dbReference type="GO" id="GO:0016740">
    <property type="term" value="F:transferase activity"/>
    <property type="evidence" value="ECO:0007669"/>
    <property type="project" value="UniProtKB-KW"/>
</dbReference>
<name>A0ABW2JQZ4_9ACTN</name>
<keyword evidence="4 6" id="KW-0573">Peptidoglycan synthesis</keyword>
<evidence type="ECO:0000256" key="7">
    <source>
        <dbReference type="SAM" id="SignalP"/>
    </source>
</evidence>
<feature type="active site" description="Nucleophile" evidence="6">
    <location>
        <position position="208"/>
    </location>
</feature>
<evidence type="ECO:0000256" key="6">
    <source>
        <dbReference type="PROSITE-ProRule" id="PRU01373"/>
    </source>
</evidence>
<comment type="caution">
    <text evidence="9">The sequence shown here is derived from an EMBL/GenBank/DDBJ whole genome shotgun (WGS) entry which is preliminary data.</text>
</comment>
<organism evidence="9 10">
    <name type="scientific">Streptomyces monticola</name>
    <dbReference type="NCBI Taxonomy" id="2666263"/>
    <lineage>
        <taxon>Bacteria</taxon>
        <taxon>Bacillati</taxon>
        <taxon>Actinomycetota</taxon>
        <taxon>Actinomycetes</taxon>
        <taxon>Kitasatosporales</taxon>
        <taxon>Streptomycetaceae</taxon>
        <taxon>Streptomyces</taxon>
    </lineage>
</organism>
<feature type="signal peptide" evidence="7">
    <location>
        <begin position="1"/>
        <end position="27"/>
    </location>
</feature>
<evidence type="ECO:0000313" key="9">
    <source>
        <dbReference type="EMBL" id="MFC7308368.1"/>
    </source>
</evidence>
<dbReference type="InterPro" id="IPR050979">
    <property type="entry name" value="LD-transpeptidase"/>
</dbReference>
<keyword evidence="7" id="KW-0732">Signal</keyword>
<proteinExistence type="predicted"/>
<sequence length="238" mass="26087">MFVTSPPALRPSLWAPLALTVAGGALATVLGAAPAQAAEAPKRCVVDVAGPYQKEVERLLRLRVDGHQSSAECAAIQAFQRREGISPANGYASGATRYMAVVAQARKKPGVGSRCPVRKRRVACVDLTRQLMWVQKGRKITYGVVPIRTGRPGKETRRGWHQVFRKKKNEISTLYDNTPMPHSQYFSGGQALHGSYSNLFSGPGSAGCINLRPKDAARLWRALGVWDYVYVFGRKPLR</sequence>
<dbReference type="EC" id="2.-.-.-" evidence="9"/>
<gene>
    <name evidence="9" type="ORF">ACFQVC_29610</name>
</gene>
<dbReference type="Gene3D" id="2.40.440.10">
    <property type="entry name" value="L,D-transpeptidase catalytic domain-like"/>
    <property type="match status" value="1"/>
</dbReference>
<evidence type="ECO:0000256" key="2">
    <source>
        <dbReference type="ARBA" id="ARBA00022679"/>
    </source>
</evidence>
<dbReference type="InterPro" id="IPR038063">
    <property type="entry name" value="Transpep_catalytic_dom"/>
</dbReference>
<dbReference type="PANTHER" id="PTHR30582">
    <property type="entry name" value="L,D-TRANSPEPTIDASE"/>
    <property type="match status" value="1"/>
</dbReference>
<dbReference type="Pfam" id="PF03734">
    <property type="entry name" value="YkuD"/>
    <property type="match status" value="1"/>
</dbReference>
<dbReference type="SUPFAM" id="SSF141523">
    <property type="entry name" value="L,D-transpeptidase catalytic domain-like"/>
    <property type="match status" value="1"/>
</dbReference>
<protein>
    <submittedName>
        <fullName evidence="9">L,D-transpeptidase</fullName>
        <ecNumber evidence="9">2.-.-.-</ecNumber>
    </submittedName>
</protein>
<feature type="chain" id="PRO_5046518353" evidence="7">
    <location>
        <begin position="28"/>
        <end position="238"/>
    </location>
</feature>
<keyword evidence="10" id="KW-1185">Reference proteome</keyword>
<keyword evidence="2 9" id="KW-0808">Transferase</keyword>
<keyword evidence="5 6" id="KW-0961">Cell wall biogenesis/degradation</keyword>
<evidence type="ECO:0000259" key="8">
    <source>
        <dbReference type="PROSITE" id="PS52029"/>
    </source>
</evidence>
<reference evidence="10" key="1">
    <citation type="journal article" date="2019" name="Int. J. Syst. Evol. Microbiol.">
        <title>The Global Catalogue of Microorganisms (GCM) 10K type strain sequencing project: providing services to taxonomists for standard genome sequencing and annotation.</title>
        <authorList>
            <consortium name="The Broad Institute Genomics Platform"/>
            <consortium name="The Broad Institute Genome Sequencing Center for Infectious Disease"/>
            <person name="Wu L."/>
            <person name="Ma J."/>
        </authorList>
    </citation>
    <scope>NUCLEOTIDE SEQUENCE [LARGE SCALE GENOMIC DNA]</scope>
    <source>
        <strain evidence="10">SYNS20</strain>
    </source>
</reference>
<evidence type="ECO:0000256" key="3">
    <source>
        <dbReference type="ARBA" id="ARBA00022960"/>
    </source>
</evidence>
<keyword evidence="3 6" id="KW-0133">Cell shape</keyword>
<evidence type="ECO:0000313" key="10">
    <source>
        <dbReference type="Proteomes" id="UP001596523"/>
    </source>
</evidence>
<dbReference type="PANTHER" id="PTHR30582:SF33">
    <property type="entry name" value="EXPORTED PROTEIN"/>
    <property type="match status" value="1"/>
</dbReference>
<dbReference type="EMBL" id="JBHTCF010000015">
    <property type="protein sequence ID" value="MFC7308368.1"/>
    <property type="molecule type" value="Genomic_DNA"/>
</dbReference>
<feature type="domain" description="L,D-TPase catalytic" evidence="8">
    <location>
        <begin position="120"/>
        <end position="232"/>
    </location>
</feature>
<evidence type="ECO:0000256" key="1">
    <source>
        <dbReference type="ARBA" id="ARBA00004752"/>
    </source>
</evidence>
<dbReference type="Proteomes" id="UP001596523">
    <property type="component" value="Unassembled WGS sequence"/>
</dbReference>
<accession>A0ABW2JQZ4</accession>